<dbReference type="AlphaFoldDB" id="A0AAW4PEQ2"/>
<proteinExistence type="predicted"/>
<keyword evidence="2" id="KW-1185">Reference proteome</keyword>
<dbReference type="EMBL" id="RKLT01000007">
    <property type="protein sequence ID" value="MBX0296445.1"/>
    <property type="molecule type" value="Genomic_DNA"/>
</dbReference>
<dbReference type="Proteomes" id="UP001430455">
    <property type="component" value="Unassembled WGS sequence"/>
</dbReference>
<evidence type="ECO:0000313" key="2">
    <source>
        <dbReference type="Proteomes" id="UP001430455"/>
    </source>
</evidence>
<sequence length="146" mass="16393">MPRPELTRRRALLATGALIAGGLGASQYARRETVPTIHLQNFHEEPKDVEVLLLRGDEVSHWEVVSLPGNEDDETPPPTRFLDDLPEESAAYTLYAYEEDPDDRLTHSLDGVECLEISVLSGGPLDFWAREPERCRRVRAATASKR</sequence>
<accession>A0AAW4PEQ2</accession>
<gene>
    <name evidence="1" type="ORF">EGH23_16305</name>
</gene>
<name>A0AAW4PEQ2_9EURY</name>
<dbReference type="RefSeq" id="WP_220581050.1">
    <property type="nucleotide sequence ID" value="NZ_RKLT01000007.1"/>
</dbReference>
<organism evidence="1 2">
    <name type="scientific">Haloarcula nitratireducens</name>
    <dbReference type="NCBI Taxonomy" id="2487749"/>
    <lineage>
        <taxon>Archaea</taxon>
        <taxon>Methanobacteriati</taxon>
        <taxon>Methanobacteriota</taxon>
        <taxon>Stenosarchaea group</taxon>
        <taxon>Halobacteria</taxon>
        <taxon>Halobacteriales</taxon>
        <taxon>Haloarculaceae</taxon>
        <taxon>Haloarcula</taxon>
    </lineage>
</organism>
<comment type="caution">
    <text evidence="1">The sequence shown here is derived from an EMBL/GenBank/DDBJ whole genome shotgun (WGS) entry which is preliminary data.</text>
</comment>
<reference evidence="1 2" key="1">
    <citation type="submission" date="2021-06" db="EMBL/GenBank/DDBJ databases">
        <title>Halomicroarcula sp. a new haloarchaeum isolated from saline soil.</title>
        <authorList>
            <person name="Duran-Viseras A."/>
            <person name="Sanchez-Porro C."/>
            <person name="Ventosa A."/>
        </authorList>
    </citation>
    <scope>NUCLEOTIDE SEQUENCE [LARGE SCALE GENOMIC DNA]</scope>
    <source>
        <strain evidence="1 2">F27</strain>
    </source>
</reference>
<evidence type="ECO:0000313" key="1">
    <source>
        <dbReference type="EMBL" id="MBX0296445.1"/>
    </source>
</evidence>
<protein>
    <submittedName>
        <fullName evidence="1">Uncharacterized protein</fullName>
    </submittedName>
</protein>